<dbReference type="RefSeq" id="WP_146505850.1">
    <property type="nucleotide sequence ID" value="NZ_SJPG01000001.1"/>
</dbReference>
<comment type="caution">
    <text evidence="1">The sequence shown here is derived from an EMBL/GenBank/DDBJ whole genome shotgun (WGS) entry which is preliminary data.</text>
</comment>
<dbReference type="SUPFAM" id="SSF53335">
    <property type="entry name" value="S-adenosyl-L-methionine-dependent methyltransferases"/>
    <property type="match status" value="1"/>
</dbReference>
<evidence type="ECO:0000313" key="1">
    <source>
        <dbReference type="EMBL" id="TWT64110.1"/>
    </source>
</evidence>
<dbReference type="Pfam" id="PF05711">
    <property type="entry name" value="TylF"/>
    <property type="match status" value="1"/>
</dbReference>
<accession>A0A5C5XMC8</accession>
<protein>
    <submittedName>
        <fullName evidence="1">Macrocin O-methyltransferase</fullName>
        <ecNumber evidence="1">2.1.1.101</ecNumber>
    </submittedName>
</protein>
<sequence length="219" mass="24515">MGTGFLPDDVLGDMLNELINVPGDFAEVGVFRGALFKRLVAVAQVLKRKVHAFDSFVGMAEPTEHDHGLYKKGELSSGGVENFRKIILDSIKKHRDLAQAAQQNVGVLPGEILDDCFELWEGFVPECLEACPVNQFAFIYIDLDHHDPTHQALEWAWPRLAPGGLLGFDDYFPGREKLASPPIDRFLEKEVSNLHVLHLSNNQLFIRKRMLVAAKKNVA</sequence>
<gene>
    <name evidence="1" type="primary">tylF</name>
    <name evidence="1" type="ORF">Pan54_48710</name>
</gene>
<dbReference type="EC" id="2.1.1.101" evidence="1"/>
<reference evidence="1 2" key="1">
    <citation type="submission" date="2019-02" db="EMBL/GenBank/DDBJ databases">
        <title>Deep-cultivation of Planctomycetes and their phenomic and genomic characterization uncovers novel biology.</title>
        <authorList>
            <person name="Wiegand S."/>
            <person name="Jogler M."/>
            <person name="Boedeker C."/>
            <person name="Pinto D."/>
            <person name="Vollmers J."/>
            <person name="Rivas-Marin E."/>
            <person name="Kohn T."/>
            <person name="Peeters S.H."/>
            <person name="Heuer A."/>
            <person name="Rast P."/>
            <person name="Oberbeckmann S."/>
            <person name="Bunk B."/>
            <person name="Jeske O."/>
            <person name="Meyerdierks A."/>
            <person name="Storesund J.E."/>
            <person name="Kallscheuer N."/>
            <person name="Luecker S."/>
            <person name="Lage O.M."/>
            <person name="Pohl T."/>
            <person name="Merkel B.J."/>
            <person name="Hornburger P."/>
            <person name="Mueller R.-W."/>
            <person name="Bruemmer F."/>
            <person name="Labrenz M."/>
            <person name="Spormann A.M."/>
            <person name="Op Den Camp H."/>
            <person name="Overmann J."/>
            <person name="Amann R."/>
            <person name="Jetten M.S.M."/>
            <person name="Mascher T."/>
            <person name="Medema M.H."/>
            <person name="Devos D.P."/>
            <person name="Kaster A.-K."/>
            <person name="Ovreas L."/>
            <person name="Rohde M."/>
            <person name="Galperin M.Y."/>
            <person name="Jogler C."/>
        </authorList>
    </citation>
    <scope>NUCLEOTIDE SEQUENCE [LARGE SCALE GENOMIC DNA]</scope>
    <source>
        <strain evidence="1 2">Pan54</strain>
    </source>
</reference>
<dbReference type="PANTHER" id="PTHR40036">
    <property type="entry name" value="MACROCIN O-METHYLTRANSFERASE"/>
    <property type="match status" value="1"/>
</dbReference>
<proteinExistence type="predicted"/>
<dbReference type="OrthoDB" id="149130at2"/>
<organism evidence="1 2">
    <name type="scientific">Rubinisphaera italica</name>
    <dbReference type="NCBI Taxonomy" id="2527969"/>
    <lineage>
        <taxon>Bacteria</taxon>
        <taxon>Pseudomonadati</taxon>
        <taxon>Planctomycetota</taxon>
        <taxon>Planctomycetia</taxon>
        <taxon>Planctomycetales</taxon>
        <taxon>Planctomycetaceae</taxon>
        <taxon>Rubinisphaera</taxon>
    </lineage>
</organism>
<dbReference type="GO" id="GO:0032259">
    <property type="term" value="P:methylation"/>
    <property type="evidence" value="ECO:0007669"/>
    <property type="project" value="UniProtKB-KW"/>
</dbReference>
<dbReference type="InterPro" id="IPR008884">
    <property type="entry name" value="TylF_MeTrfase"/>
</dbReference>
<dbReference type="EMBL" id="SJPG01000001">
    <property type="protein sequence ID" value="TWT64110.1"/>
    <property type="molecule type" value="Genomic_DNA"/>
</dbReference>
<dbReference type="Gene3D" id="3.40.50.150">
    <property type="entry name" value="Vaccinia Virus protein VP39"/>
    <property type="match status" value="1"/>
</dbReference>
<name>A0A5C5XMC8_9PLAN</name>
<evidence type="ECO:0000313" key="2">
    <source>
        <dbReference type="Proteomes" id="UP000316095"/>
    </source>
</evidence>
<keyword evidence="2" id="KW-1185">Reference proteome</keyword>
<dbReference type="AlphaFoldDB" id="A0A5C5XMC8"/>
<dbReference type="GO" id="GO:0030769">
    <property type="term" value="F:macrocin O-methyltransferase activity"/>
    <property type="evidence" value="ECO:0007669"/>
    <property type="project" value="UniProtKB-EC"/>
</dbReference>
<dbReference type="InterPro" id="IPR029063">
    <property type="entry name" value="SAM-dependent_MTases_sf"/>
</dbReference>
<keyword evidence="1" id="KW-0489">Methyltransferase</keyword>
<keyword evidence="1" id="KW-0808">Transferase</keyword>
<dbReference type="Proteomes" id="UP000316095">
    <property type="component" value="Unassembled WGS sequence"/>
</dbReference>
<dbReference type="PANTHER" id="PTHR40036:SF1">
    <property type="entry name" value="MACROCIN O-METHYLTRANSFERASE"/>
    <property type="match status" value="1"/>
</dbReference>